<dbReference type="Proteomes" id="UP000000560">
    <property type="component" value="Chromosome VI"/>
</dbReference>
<dbReference type="Pfam" id="PF14856">
    <property type="entry name" value="Hce2"/>
    <property type="match status" value="1"/>
</dbReference>
<evidence type="ECO:0000259" key="1">
    <source>
        <dbReference type="Pfam" id="PF14856"/>
    </source>
</evidence>
<dbReference type="InterPro" id="IPR029226">
    <property type="entry name" value="Ecp2-like"/>
</dbReference>
<dbReference type="EMBL" id="BN001306">
    <property type="protein sequence ID" value="CBF82991.1"/>
    <property type="molecule type" value="Genomic_DNA"/>
</dbReference>
<accession>C8VHZ5</accession>
<feature type="domain" description="DUF7136" evidence="2">
    <location>
        <begin position="101"/>
        <end position="219"/>
    </location>
</feature>
<dbReference type="OrthoDB" id="73875at2759"/>
<dbReference type="KEGG" id="ani:ANIA_03306"/>
<dbReference type="InterPro" id="IPR055560">
    <property type="entry name" value="DUF7136"/>
</dbReference>
<dbReference type="STRING" id="227321.Q5B824"/>
<dbReference type="Pfam" id="PF23584">
    <property type="entry name" value="DUF7136"/>
    <property type="match status" value="1"/>
</dbReference>
<dbReference type="GeneID" id="2874483"/>
<reference evidence="4" key="2">
    <citation type="journal article" date="2009" name="Fungal Genet. Biol.">
        <title>The 2008 update of the Aspergillus nidulans genome annotation: a community effort.</title>
        <authorList>
            <person name="Wortman J.R."/>
            <person name="Gilsenan J.M."/>
            <person name="Joardar V."/>
            <person name="Deegan J."/>
            <person name="Clutterbuck J."/>
            <person name="Andersen M.R."/>
            <person name="Archer D."/>
            <person name="Bencina M."/>
            <person name="Braus G."/>
            <person name="Coutinho P."/>
            <person name="von Dohren H."/>
            <person name="Doonan J."/>
            <person name="Driessen A.J."/>
            <person name="Durek P."/>
            <person name="Espeso E."/>
            <person name="Fekete E."/>
            <person name="Flipphi M."/>
            <person name="Estrada C.G."/>
            <person name="Geysens S."/>
            <person name="Goldman G."/>
            <person name="de Groot P.W."/>
            <person name="Hansen K."/>
            <person name="Harris S.D."/>
            <person name="Heinekamp T."/>
            <person name="Helmstaedt K."/>
            <person name="Henrissat B."/>
            <person name="Hofmann G."/>
            <person name="Homan T."/>
            <person name="Horio T."/>
            <person name="Horiuchi H."/>
            <person name="James S."/>
            <person name="Jones M."/>
            <person name="Karaffa L."/>
            <person name="Karanyi Z."/>
            <person name="Kato M."/>
            <person name="Keller N."/>
            <person name="Kelly D.E."/>
            <person name="Kiel J.A."/>
            <person name="Kim J.M."/>
            <person name="van der Klei I.J."/>
            <person name="Klis F.M."/>
            <person name="Kovalchuk A."/>
            <person name="Krasevec N."/>
            <person name="Kubicek C.P."/>
            <person name="Liu B."/>
            <person name="Maccabe A."/>
            <person name="Meyer V."/>
            <person name="Mirabito P."/>
            <person name="Miskei M."/>
            <person name="Mos M."/>
            <person name="Mullins J."/>
            <person name="Nelson D.R."/>
            <person name="Nielsen J."/>
            <person name="Oakley B.R."/>
            <person name="Osmani S.A."/>
            <person name="Pakula T."/>
            <person name="Paszewski A."/>
            <person name="Paulsen I."/>
            <person name="Pilsyk S."/>
            <person name="Pocsi I."/>
            <person name="Punt P.J."/>
            <person name="Ram A.F."/>
            <person name="Ren Q."/>
            <person name="Robellet X."/>
            <person name="Robson G."/>
            <person name="Seiboth B."/>
            <person name="van Solingen P."/>
            <person name="Specht T."/>
            <person name="Sun J."/>
            <person name="Taheri-Talesh N."/>
            <person name="Takeshita N."/>
            <person name="Ussery D."/>
            <person name="vanKuyk P.A."/>
            <person name="Visser H."/>
            <person name="van de Vondervoort P.J."/>
            <person name="de Vries R.P."/>
            <person name="Walton J."/>
            <person name="Xiang X."/>
            <person name="Xiong Y."/>
            <person name="Zeng A.P."/>
            <person name="Brandt B.W."/>
            <person name="Cornell M.J."/>
            <person name="van den Hondel C.A."/>
            <person name="Visser J."/>
            <person name="Oliver S.G."/>
            <person name="Turner G."/>
        </authorList>
    </citation>
    <scope>GENOME REANNOTATION</scope>
    <source>
        <strain evidence="4">FGSC A4 / ATCC 38163 / CBS 112.46 / NRRL 194 / M139</strain>
    </source>
</reference>
<keyword evidence="4" id="KW-1185">Reference proteome</keyword>
<dbReference type="eggNOG" id="KOG2806">
    <property type="taxonomic scope" value="Eukaryota"/>
</dbReference>
<sequence length="595" mass="65195">MNAFDILITIASQQQGNVTPSLSPRGQRLALAKVLAGCDFGAPVFGGFPPCFAFLTLVSTRVLPSATTICNSCYARRSYALPSSEPLARHLYVVETVTESVNVVELDFVFPRNETYAPTEDFPVVFAVKNTQHAELLSLRITYTIFKWDAKSISGSWPSTTIPEELLRLDWTNLSDPYLAYRYYNGTSPGHWWLTWHLSWQSCDVEALDDADSDGGLFTNTSRRRGCHNPILTFRTTEGSRPGRCNRSWETCCLTGQGWLVIAGWDNVTSIALTNFLDGSPESVESHTEIISDGKLTPGNATADSPDGDEEMYHWSRHSSPVASYTLVDAGHLCGEPKDISKSLDDDTQRATVVCVDGNQYYLAYPDGDARECPCDHLTDTGFCRKICRDNTFSPPTGLEYIASESNYYGITKDELVIGSVRTWIKHERENPAKPGDGDPAQAICVFPFAAPSEFFNLEKQQSNPNATPNYPCDIPAGNDDCGKSTFVDQTSDASPKIGDCCQTILNIQDDGSTDWTIQVVGKNQREIASHASCHFGVETTKVDGNVNSVVGGQEVIYIINDAIAQFGNKDGLVGAKGEMSCNGNVHDQAVLWGI</sequence>
<protein>
    <submittedName>
        <fullName evidence="3">Uncharacterized protein</fullName>
    </submittedName>
</protein>
<dbReference type="OMA" id="TWIKHER"/>
<organism evidence="3 4">
    <name type="scientific">Emericella nidulans (strain FGSC A4 / ATCC 38163 / CBS 112.46 / NRRL 194 / M139)</name>
    <name type="common">Aspergillus nidulans</name>
    <dbReference type="NCBI Taxonomy" id="227321"/>
    <lineage>
        <taxon>Eukaryota</taxon>
        <taxon>Fungi</taxon>
        <taxon>Dikarya</taxon>
        <taxon>Ascomycota</taxon>
        <taxon>Pezizomycotina</taxon>
        <taxon>Eurotiomycetes</taxon>
        <taxon>Eurotiomycetidae</taxon>
        <taxon>Eurotiales</taxon>
        <taxon>Aspergillaceae</taxon>
        <taxon>Aspergillus</taxon>
        <taxon>Aspergillus subgen. Nidulantes</taxon>
    </lineage>
</organism>
<evidence type="ECO:0000313" key="3">
    <source>
        <dbReference type="EMBL" id="CBF82991.1"/>
    </source>
</evidence>
<dbReference type="RefSeq" id="XP_660910.1">
    <property type="nucleotide sequence ID" value="XM_655818.1"/>
</dbReference>
<feature type="domain" description="Ecp2 effector protein-like" evidence="1">
    <location>
        <begin position="481"/>
        <end position="582"/>
    </location>
</feature>
<evidence type="ECO:0000259" key="2">
    <source>
        <dbReference type="Pfam" id="PF23584"/>
    </source>
</evidence>
<name>Q5B824_EMENI</name>
<dbReference type="HOGENOM" id="CLU_458571_0_0_1"/>
<reference evidence="4" key="1">
    <citation type="journal article" date="2005" name="Nature">
        <title>Sequencing of Aspergillus nidulans and comparative analysis with A. fumigatus and A. oryzae.</title>
        <authorList>
            <person name="Galagan J.E."/>
            <person name="Calvo S.E."/>
            <person name="Cuomo C."/>
            <person name="Ma L.J."/>
            <person name="Wortman J.R."/>
            <person name="Batzoglou S."/>
            <person name="Lee S.I."/>
            <person name="Basturkmen M."/>
            <person name="Spevak C.C."/>
            <person name="Clutterbuck J."/>
            <person name="Kapitonov V."/>
            <person name="Jurka J."/>
            <person name="Scazzocchio C."/>
            <person name="Farman M."/>
            <person name="Butler J."/>
            <person name="Purcell S."/>
            <person name="Harris S."/>
            <person name="Braus G.H."/>
            <person name="Draht O."/>
            <person name="Busch S."/>
            <person name="D'Enfert C."/>
            <person name="Bouchier C."/>
            <person name="Goldman G.H."/>
            <person name="Bell-Pedersen D."/>
            <person name="Griffiths-Jones S."/>
            <person name="Doonan J.H."/>
            <person name="Yu J."/>
            <person name="Vienken K."/>
            <person name="Pain A."/>
            <person name="Freitag M."/>
            <person name="Selker E.U."/>
            <person name="Archer D.B."/>
            <person name="Penalva M.A."/>
            <person name="Oakley B.R."/>
            <person name="Momany M."/>
            <person name="Tanaka T."/>
            <person name="Kumagai T."/>
            <person name="Asai K."/>
            <person name="Machida M."/>
            <person name="Nierman W.C."/>
            <person name="Denning D.W."/>
            <person name="Caddick M."/>
            <person name="Hynes M."/>
            <person name="Paoletti M."/>
            <person name="Fischer R."/>
            <person name="Miller B."/>
            <person name="Dyer P."/>
            <person name="Sachs M.S."/>
            <person name="Osmani S.A."/>
            <person name="Birren B.W."/>
        </authorList>
    </citation>
    <scope>NUCLEOTIDE SEQUENCE [LARGE SCALE GENOMIC DNA]</scope>
    <source>
        <strain evidence="4">FGSC A4 / ATCC 38163 / CBS 112.46 / NRRL 194 / M139</strain>
    </source>
</reference>
<dbReference type="InParanoid" id="Q5B824"/>
<gene>
    <name evidence="3" type="ORF">ANIA_03306</name>
</gene>
<proteinExistence type="predicted"/>
<dbReference type="AlphaFoldDB" id="Q5B824"/>
<accession>Q5B824</accession>
<evidence type="ECO:0000313" key="4">
    <source>
        <dbReference type="Proteomes" id="UP000000560"/>
    </source>
</evidence>